<evidence type="ECO:0000256" key="1">
    <source>
        <dbReference type="SAM" id="MobiDB-lite"/>
    </source>
</evidence>
<comment type="caution">
    <text evidence="2">The sequence shown here is derived from an EMBL/GenBank/DDBJ whole genome shotgun (WGS) entry which is preliminary data.</text>
</comment>
<sequence>MKEGSKCYGGTPRENMAAKKVLELRSVIADKFMTHMRMGMGKTLWGYLEAAAKCCHSANSIATECEAALKGFGDSDLEQILTTAGGLLSEVAKAEFTDAVLKGQICSESFDSIDAAELENVPAVKELSKKLGVVSDAVLKLGAAAMNDITYLLKGEHKSVSSGDIDMVASLMELSPSLFRNLCKVMTSCKVANWANIRDNFAECAGQLVFNAANTGKLVGHAEKNLSVESFVAAAKALGVNSNPKNLRPVEEFLVECAGSKIDVPIEFRNVVAALEALAKPSSLPQAWCKQLISSGKKDELVDLDASMQSSLGPEVGCLLRALAVAVEIEQPDDKKPAYITKEWDTKALIKAGIPEAKLLLSGKCGEALRKLAEKLLAAKSQHQKIFSDWSDVEKALVEKNDEETVRILKIYDTDDGVKHIQDLEQTAQIFFDFKLDLVKINTLDTPFGALLDAFKTEPTHKKFGVAAFSILASEILMRENSDEDEDFYAKLVEDIPELKSYAAQFMGVMKKDLPAEINARMDKLYKEAKAKVDDTKTAAAKAKAKSKQQKKSDKTE</sequence>
<gene>
    <name evidence="2" type="ORF">CCMP2556_LOCUS10937</name>
</gene>
<name>A0ABP0JEJ7_9DINO</name>
<reference evidence="2 3" key="1">
    <citation type="submission" date="2024-02" db="EMBL/GenBank/DDBJ databases">
        <authorList>
            <person name="Chen Y."/>
            <person name="Shah S."/>
            <person name="Dougan E. K."/>
            <person name="Thang M."/>
            <person name="Chan C."/>
        </authorList>
    </citation>
    <scope>NUCLEOTIDE SEQUENCE [LARGE SCALE GENOMIC DNA]</scope>
</reference>
<proteinExistence type="predicted"/>
<dbReference type="EMBL" id="CAXAMN010005149">
    <property type="protein sequence ID" value="CAK9012637.1"/>
    <property type="molecule type" value="Genomic_DNA"/>
</dbReference>
<protein>
    <submittedName>
        <fullName evidence="2">Uncharacterized protein</fullName>
    </submittedName>
</protein>
<feature type="non-terminal residue" evidence="2">
    <location>
        <position position="557"/>
    </location>
</feature>
<evidence type="ECO:0000313" key="3">
    <source>
        <dbReference type="Proteomes" id="UP001642484"/>
    </source>
</evidence>
<organism evidence="2 3">
    <name type="scientific">Durusdinium trenchii</name>
    <dbReference type="NCBI Taxonomy" id="1381693"/>
    <lineage>
        <taxon>Eukaryota</taxon>
        <taxon>Sar</taxon>
        <taxon>Alveolata</taxon>
        <taxon>Dinophyceae</taxon>
        <taxon>Suessiales</taxon>
        <taxon>Symbiodiniaceae</taxon>
        <taxon>Durusdinium</taxon>
    </lineage>
</organism>
<accession>A0ABP0JEJ7</accession>
<evidence type="ECO:0000313" key="2">
    <source>
        <dbReference type="EMBL" id="CAK9012637.1"/>
    </source>
</evidence>
<dbReference type="Proteomes" id="UP001642484">
    <property type="component" value="Unassembled WGS sequence"/>
</dbReference>
<keyword evidence="3" id="KW-1185">Reference proteome</keyword>
<feature type="region of interest" description="Disordered" evidence="1">
    <location>
        <begin position="532"/>
        <end position="557"/>
    </location>
</feature>